<comment type="caution">
    <text evidence="1">The sequence shown here is derived from an EMBL/GenBank/DDBJ whole genome shotgun (WGS) entry which is preliminary data.</text>
</comment>
<proteinExistence type="predicted"/>
<keyword evidence="2" id="KW-1185">Reference proteome</keyword>
<name>A0ABS6WZ54_9BACT</name>
<reference evidence="1 2" key="1">
    <citation type="submission" date="2021-07" db="EMBL/GenBank/DDBJ databases">
        <title>Hymenobacter profundi sp. nov., isolated from deep-sea water.</title>
        <authorList>
            <person name="Kim M.K."/>
        </authorList>
    </citation>
    <scope>NUCLEOTIDE SEQUENCE [LARGE SCALE GENOMIC DNA]</scope>
    <source>
        <strain evidence="1 2">M2</strain>
    </source>
</reference>
<organism evidence="1 2">
    <name type="scientific">Hymenobacter profundi</name>
    <dbReference type="NCBI Taxonomy" id="1982110"/>
    <lineage>
        <taxon>Bacteria</taxon>
        <taxon>Pseudomonadati</taxon>
        <taxon>Bacteroidota</taxon>
        <taxon>Cytophagia</taxon>
        <taxon>Cytophagales</taxon>
        <taxon>Hymenobacteraceae</taxon>
        <taxon>Hymenobacter</taxon>
    </lineage>
</organism>
<dbReference type="RefSeq" id="WP_219158713.1">
    <property type="nucleotide sequence ID" value="NZ_JAHWGL010000033.1"/>
</dbReference>
<evidence type="ECO:0000313" key="1">
    <source>
        <dbReference type="EMBL" id="MBW3128880.1"/>
    </source>
</evidence>
<gene>
    <name evidence="1" type="ORF">KYK14_09990</name>
</gene>
<accession>A0ABS6WZ54</accession>
<sequence>MAFAIIRVTKITSREQAQSVAHHNYRTQETPNADPTLRHLNQELVNHSQRSYWDLAFL</sequence>
<protein>
    <submittedName>
        <fullName evidence="1">Plasmid recombination protein</fullName>
    </submittedName>
</protein>
<evidence type="ECO:0000313" key="2">
    <source>
        <dbReference type="Proteomes" id="UP000826188"/>
    </source>
</evidence>
<dbReference type="EMBL" id="JAHWGL010000033">
    <property type="protein sequence ID" value="MBW3128880.1"/>
    <property type="molecule type" value="Genomic_DNA"/>
</dbReference>
<dbReference type="Proteomes" id="UP000826188">
    <property type="component" value="Unassembled WGS sequence"/>
</dbReference>